<comment type="caution">
    <text evidence="2">The sequence shown here is derived from an EMBL/GenBank/DDBJ whole genome shotgun (WGS) entry which is preliminary data.</text>
</comment>
<keyword evidence="1" id="KW-0472">Membrane</keyword>
<sequence length="139" mass="15781">KQQQQHHTLSYKHAPHIHMHVQHPQTPTHTTIPYQEHTRRHDQDPASTPTVLGGPPRSVHLSIEVGVTFASFLLSWLLLFMLTDFIATLPAAMLYVSHAFRYRIGSNLDTFKYSPTHGHIGTVDVPTRSGDQPSRDFKL</sequence>
<keyword evidence="3" id="KW-1185">Reference proteome</keyword>
<keyword evidence="1" id="KW-0812">Transmembrane</keyword>
<dbReference type="AlphaFoldDB" id="A0A8X7N102"/>
<feature type="transmembrane region" description="Helical" evidence="1">
    <location>
        <begin position="73"/>
        <end position="96"/>
    </location>
</feature>
<accession>A0A8X7N102</accession>
<proteinExistence type="predicted"/>
<organism evidence="2 3">
    <name type="scientific">Tilletia walkeri</name>
    <dbReference type="NCBI Taxonomy" id="117179"/>
    <lineage>
        <taxon>Eukaryota</taxon>
        <taxon>Fungi</taxon>
        <taxon>Dikarya</taxon>
        <taxon>Basidiomycota</taxon>
        <taxon>Ustilaginomycotina</taxon>
        <taxon>Exobasidiomycetes</taxon>
        <taxon>Tilletiales</taxon>
        <taxon>Tilletiaceae</taxon>
        <taxon>Tilletia</taxon>
    </lineage>
</organism>
<keyword evidence="1" id="KW-1133">Transmembrane helix</keyword>
<reference evidence="2" key="2">
    <citation type="journal article" date="2019" name="IMA Fungus">
        <title>Genome sequencing and comparison of five Tilletia species to identify candidate genes for the detection of regulated species infecting wheat.</title>
        <authorList>
            <person name="Nguyen H.D.T."/>
            <person name="Sultana T."/>
            <person name="Kesanakurti P."/>
            <person name="Hambleton S."/>
        </authorList>
    </citation>
    <scope>NUCLEOTIDE SEQUENCE</scope>
    <source>
        <strain evidence="2">DAOMC 236422</strain>
    </source>
</reference>
<feature type="non-terminal residue" evidence="2">
    <location>
        <position position="1"/>
    </location>
</feature>
<dbReference type="Proteomes" id="UP000078113">
    <property type="component" value="Unassembled WGS sequence"/>
</dbReference>
<name>A0A8X7N102_9BASI</name>
<gene>
    <name evidence="2" type="ORF">A4X09_0g7885</name>
</gene>
<protein>
    <submittedName>
        <fullName evidence="2">Uncharacterized protein</fullName>
    </submittedName>
</protein>
<evidence type="ECO:0000313" key="2">
    <source>
        <dbReference type="EMBL" id="KAE8257720.1"/>
    </source>
</evidence>
<evidence type="ECO:0000256" key="1">
    <source>
        <dbReference type="SAM" id="Phobius"/>
    </source>
</evidence>
<reference evidence="2" key="1">
    <citation type="submission" date="2016-04" db="EMBL/GenBank/DDBJ databases">
        <authorList>
            <person name="Nguyen H.D."/>
            <person name="Samba Siva P."/>
            <person name="Cullis J."/>
            <person name="Levesque C.A."/>
            <person name="Hambleton S."/>
        </authorList>
    </citation>
    <scope>NUCLEOTIDE SEQUENCE</scope>
    <source>
        <strain evidence="2">DAOMC 236422</strain>
    </source>
</reference>
<dbReference type="EMBL" id="LWDG02001362">
    <property type="protein sequence ID" value="KAE8257720.1"/>
    <property type="molecule type" value="Genomic_DNA"/>
</dbReference>
<evidence type="ECO:0000313" key="3">
    <source>
        <dbReference type="Proteomes" id="UP000078113"/>
    </source>
</evidence>